<keyword evidence="3" id="KW-1185">Reference proteome</keyword>
<dbReference type="GeneTree" id="ENSGT00940000176933"/>
<evidence type="ECO:0000313" key="3">
    <source>
        <dbReference type="Proteomes" id="UP000265080"/>
    </source>
</evidence>
<dbReference type="AlphaFoldDB" id="A0A3P8U585"/>
<proteinExistence type="predicted"/>
<reference evidence="2" key="3">
    <citation type="submission" date="2025-09" db="UniProtKB">
        <authorList>
            <consortium name="Ensembl"/>
        </authorList>
    </citation>
    <scope>IDENTIFICATION</scope>
</reference>
<evidence type="ECO:0000313" key="2">
    <source>
        <dbReference type="Ensembl" id="ENSAPEP00000032499.1"/>
    </source>
</evidence>
<reference evidence="2" key="2">
    <citation type="submission" date="2025-08" db="UniProtKB">
        <authorList>
            <consortium name="Ensembl"/>
        </authorList>
    </citation>
    <scope>IDENTIFICATION</scope>
</reference>
<dbReference type="PANTHER" id="PTHR42152:SF1">
    <property type="entry name" value="PROTEIN GDF5-AS1, MITOCHONDRIAL"/>
    <property type="match status" value="1"/>
</dbReference>
<protein>
    <submittedName>
        <fullName evidence="2">Uncharacterized protein</fullName>
    </submittedName>
</protein>
<dbReference type="PANTHER" id="PTHR42152">
    <property type="entry name" value="PROTEIN GDF5OS, MITOCHONDRIAL"/>
    <property type="match status" value="1"/>
</dbReference>
<dbReference type="OMA" id="QMSNTSH"/>
<reference evidence="2 3" key="1">
    <citation type="submission" date="2018-03" db="EMBL/GenBank/DDBJ databases">
        <title>Finding Nemo's genes: A chromosome-scale reference assembly of the genome of the orange clownfish Amphiprion percula.</title>
        <authorList>
            <person name="Lehmann R."/>
        </authorList>
    </citation>
    <scope>NUCLEOTIDE SEQUENCE</scope>
</reference>
<dbReference type="Ensembl" id="ENSAPET00000033359.1">
    <property type="protein sequence ID" value="ENSAPEP00000032499.1"/>
    <property type="gene ID" value="ENSAPEG00000023078.1"/>
</dbReference>
<feature type="region of interest" description="Disordered" evidence="1">
    <location>
        <begin position="54"/>
        <end position="83"/>
    </location>
</feature>
<dbReference type="Proteomes" id="UP000265080">
    <property type="component" value="Chromosome 6"/>
</dbReference>
<dbReference type="InterPro" id="IPR039711">
    <property type="entry name" value="GDF5OS"/>
</dbReference>
<sequence length="174" mass="19897">MIQSSQPISLKLTWSRRRWQRGLVFTTWCGFLAPLKRSRFLLRPNARKKAFSLLVRPRREKPSERRSTGRPPRSSTASSSRHSCCSGCCLDALKSFQTSNTSQRPPKPCSSSSVLVCSGVAFCLPEQVSSFRQVELPSARRGSDRRFLRIRSSAPSSPSRSRELTLKRYFWRRS</sequence>
<accession>A0A3P8U585</accession>
<feature type="compositionally biased region" description="Low complexity" evidence="1">
    <location>
        <begin position="69"/>
        <end position="83"/>
    </location>
</feature>
<name>A0A3P8U585_AMPPE</name>
<evidence type="ECO:0000256" key="1">
    <source>
        <dbReference type="SAM" id="MobiDB-lite"/>
    </source>
</evidence>
<organism evidence="2 3">
    <name type="scientific">Amphiprion percula</name>
    <name type="common">Orange clownfish</name>
    <name type="synonym">Lutjanus percula</name>
    <dbReference type="NCBI Taxonomy" id="161767"/>
    <lineage>
        <taxon>Eukaryota</taxon>
        <taxon>Metazoa</taxon>
        <taxon>Chordata</taxon>
        <taxon>Craniata</taxon>
        <taxon>Vertebrata</taxon>
        <taxon>Euteleostomi</taxon>
        <taxon>Actinopterygii</taxon>
        <taxon>Neopterygii</taxon>
        <taxon>Teleostei</taxon>
        <taxon>Neoteleostei</taxon>
        <taxon>Acanthomorphata</taxon>
        <taxon>Ovalentaria</taxon>
        <taxon>Pomacentridae</taxon>
        <taxon>Amphiprion</taxon>
    </lineage>
</organism>